<evidence type="ECO:0000256" key="6">
    <source>
        <dbReference type="RuleBase" id="RU361235"/>
    </source>
</evidence>
<comment type="similarity">
    <text evidence="1 6">Belongs to the type-B carboxylesterase/lipase family.</text>
</comment>
<feature type="domain" description="Carboxylesterase type B" evidence="7">
    <location>
        <begin position="3"/>
        <end position="512"/>
    </location>
</feature>
<evidence type="ECO:0000313" key="9">
    <source>
        <dbReference type="Proteomes" id="UP001642520"/>
    </source>
</evidence>
<dbReference type="PROSITE" id="PS00122">
    <property type="entry name" value="CARBOXYLESTERASE_B_1"/>
    <property type="match status" value="1"/>
</dbReference>
<reference evidence="8 9" key="1">
    <citation type="submission" date="2024-08" db="EMBL/GenBank/DDBJ databases">
        <authorList>
            <person name="Will J Nash"/>
            <person name="Angela Man"/>
            <person name="Seanna McTaggart"/>
            <person name="Kendall Baker"/>
            <person name="Tom Barker"/>
            <person name="Leah Catchpole"/>
            <person name="Alex Durrant"/>
            <person name="Karim Gharbi"/>
            <person name="Naomi Irish"/>
            <person name="Gemy Kaithakottil"/>
            <person name="Debby Ku"/>
            <person name="Aaliyah Providence"/>
            <person name="Felix Shaw"/>
            <person name="David Swarbreck"/>
            <person name="Chris Watkins"/>
            <person name="Ann M. McCartney"/>
            <person name="Giulio Formenti"/>
            <person name="Alice Mouton"/>
            <person name="Noel Vella"/>
            <person name="Bjorn M von Reumont"/>
            <person name="Adriana Vella"/>
            <person name="Wilfried Haerty"/>
        </authorList>
    </citation>
    <scope>NUCLEOTIDE SEQUENCE [LARGE SCALE GENOMIC DNA]</scope>
</reference>
<dbReference type="EC" id="3.1.1.-" evidence="6"/>
<sequence length="526" mass="58249">MGEPIVTVKQGKLRGAVLNSSLGCPYIAFKNVPFAAPPVGSLRFKDPQPPAPWTGIRDATDDTIRSGIQMQEVEPFDIFGTEDCLYLNVYTNSLNQSKPVMFWVHGGAFIVGGGGFDRARGDYLLAKDVVVVSTNYRLGAFGFLNLGHRVASGNQGLKDLIASLEWVKENIANFGGDPSNVTIFGLSAGAALVHALILSPRTKGLFHKAILHSGSANCSWCSDQKSVELCFKLAAVLGKDSRDPVEVVEFLRTVPASDIVRAQQSVLSIEEQVTFQLAFAVNKDDMAENPVLPEKIEQLIAKCEDIPLIVGCTTEEFIMLIKADDDERTKAILNEYLPIHVKNLASLKNLGEADTKKLLETVKQRYFGNKPINEVSIREIVAFLSDIYFVIPATMLLEQLAKRNRAPSYHFRFSYVGNEKTPTDLLTKRSIRGASHTDDSAYLLYLPRCKVDNPDAPAVGTKDRVTMERMTRMWANFAKTGNPTPTHDEFIQTTWKPVTTNEFCYLNIGDELKFLPIPPHIWSSTC</sequence>
<evidence type="ECO:0000313" key="8">
    <source>
        <dbReference type="EMBL" id="CAL7935363.1"/>
    </source>
</evidence>
<dbReference type="PANTHER" id="PTHR43142">
    <property type="entry name" value="CARBOXYLIC ESTER HYDROLASE"/>
    <property type="match status" value="1"/>
</dbReference>
<dbReference type="InterPro" id="IPR029058">
    <property type="entry name" value="AB_hydrolase_fold"/>
</dbReference>
<evidence type="ECO:0000256" key="2">
    <source>
        <dbReference type="ARBA" id="ARBA00022487"/>
    </source>
</evidence>
<protein>
    <recommendedName>
        <fullName evidence="6">Carboxylic ester hydrolase</fullName>
        <ecNumber evidence="6">3.1.1.-</ecNumber>
    </recommendedName>
</protein>
<organism evidence="8 9">
    <name type="scientific">Xylocopa violacea</name>
    <name type="common">Violet carpenter bee</name>
    <name type="synonym">Apis violacea</name>
    <dbReference type="NCBI Taxonomy" id="135666"/>
    <lineage>
        <taxon>Eukaryota</taxon>
        <taxon>Metazoa</taxon>
        <taxon>Ecdysozoa</taxon>
        <taxon>Arthropoda</taxon>
        <taxon>Hexapoda</taxon>
        <taxon>Insecta</taxon>
        <taxon>Pterygota</taxon>
        <taxon>Neoptera</taxon>
        <taxon>Endopterygota</taxon>
        <taxon>Hymenoptera</taxon>
        <taxon>Apocrita</taxon>
        <taxon>Aculeata</taxon>
        <taxon>Apoidea</taxon>
        <taxon>Anthophila</taxon>
        <taxon>Apidae</taxon>
        <taxon>Xylocopa</taxon>
        <taxon>Xylocopa</taxon>
    </lineage>
</organism>
<proteinExistence type="inferred from homology"/>
<name>A0ABP1N5L9_XYLVO</name>
<keyword evidence="4" id="KW-1015">Disulfide bond</keyword>
<keyword evidence="5" id="KW-0325">Glycoprotein</keyword>
<dbReference type="Gene3D" id="3.40.50.1820">
    <property type="entry name" value="alpha/beta hydrolase"/>
    <property type="match status" value="1"/>
</dbReference>
<evidence type="ECO:0000259" key="7">
    <source>
        <dbReference type="Pfam" id="PF00135"/>
    </source>
</evidence>
<dbReference type="PANTHER" id="PTHR43142:SF1">
    <property type="entry name" value="CARBOXYLIC ESTER HYDROLASE"/>
    <property type="match status" value="1"/>
</dbReference>
<dbReference type="EMBL" id="CAXAJV020001283">
    <property type="protein sequence ID" value="CAL7935363.1"/>
    <property type="molecule type" value="Genomic_DNA"/>
</dbReference>
<dbReference type="Proteomes" id="UP001642520">
    <property type="component" value="Unassembled WGS sequence"/>
</dbReference>
<evidence type="ECO:0000256" key="3">
    <source>
        <dbReference type="ARBA" id="ARBA00022801"/>
    </source>
</evidence>
<evidence type="ECO:0000256" key="4">
    <source>
        <dbReference type="ARBA" id="ARBA00023157"/>
    </source>
</evidence>
<evidence type="ECO:0000256" key="1">
    <source>
        <dbReference type="ARBA" id="ARBA00005964"/>
    </source>
</evidence>
<keyword evidence="9" id="KW-1185">Reference proteome</keyword>
<dbReference type="SUPFAM" id="SSF53474">
    <property type="entry name" value="alpha/beta-Hydrolases"/>
    <property type="match status" value="1"/>
</dbReference>
<evidence type="ECO:0000256" key="5">
    <source>
        <dbReference type="ARBA" id="ARBA00023180"/>
    </source>
</evidence>
<keyword evidence="2" id="KW-0719">Serine esterase</keyword>
<dbReference type="Pfam" id="PF00135">
    <property type="entry name" value="COesterase"/>
    <property type="match status" value="1"/>
</dbReference>
<comment type="caution">
    <text evidence="8">The sequence shown here is derived from an EMBL/GenBank/DDBJ whole genome shotgun (WGS) entry which is preliminary data.</text>
</comment>
<keyword evidence="3 6" id="KW-0378">Hydrolase</keyword>
<dbReference type="InterPro" id="IPR002018">
    <property type="entry name" value="CarbesteraseB"/>
</dbReference>
<accession>A0ABP1N5L9</accession>
<gene>
    <name evidence="8" type="ORF">XYLVIOL_LOCUS1547</name>
</gene>
<dbReference type="InterPro" id="IPR019826">
    <property type="entry name" value="Carboxylesterase_B_AS"/>
</dbReference>